<dbReference type="InterPro" id="IPR050309">
    <property type="entry name" value="Type-B_Carboxylest/Lipase"/>
</dbReference>
<dbReference type="GO" id="GO:0016787">
    <property type="term" value="F:hydrolase activity"/>
    <property type="evidence" value="ECO:0007669"/>
    <property type="project" value="UniProtKB-KW"/>
</dbReference>
<keyword evidence="2 3" id="KW-0378">Hydrolase</keyword>
<reference evidence="6 7" key="1">
    <citation type="submission" date="2021-03" db="EMBL/GenBank/DDBJ databases">
        <title>Sequencing the genomes of 1000 actinobacteria strains.</title>
        <authorList>
            <person name="Klenk H.-P."/>
        </authorList>
    </citation>
    <scope>NUCLEOTIDE SEQUENCE [LARGE SCALE GENOMIC DNA]</scope>
    <source>
        <strain evidence="6 7">DSM 45516</strain>
    </source>
</reference>
<evidence type="ECO:0000313" key="7">
    <source>
        <dbReference type="Proteomes" id="UP001519325"/>
    </source>
</evidence>
<dbReference type="EMBL" id="JAGGMR010000001">
    <property type="protein sequence ID" value="MBP2191422.1"/>
    <property type="molecule type" value="Genomic_DNA"/>
</dbReference>
<name>A0ABS4QI91_9NOCA</name>
<comment type="caution">
    <text evidence="6">The sequence shown here is derived from an EMBL/GenBank/DDBJ whole genome shotgun (WGS) entry which is preliminary data.</text>
</comment>
<dbReference type="Proteomes" id="UP001519325">
    <property type="component" value="Unassembled WGS sequence"/>
</dbReference>
<dbReference type="Pfam" id="PF00135">
    <property type="entry name" value="COesterase"/>
    <property type="match status" value="1"/>
</dbReference>
<feature type="region of interest" description="Disordered" evidence="4">
    <location>
        <begin position="1"/>
        <end position="23"/>
    </location>
</feature>
<protein>
    <recommendedName>
        <fullName evidence="3">Carboxylic ester hydrolase</fullName>
        <ecNumber evidence="3">3.1.1.-</ecNumber>
    </recommendedName>
</protein>
<dbReference type="PROSITE" id="PS00122">
    <property type="entry name" value="CARBOXYLESTERASE_B_1"/>
    <property type="match status" value="1"/>
</dbReference>
<dbReference type="RefSeq" id="WP_209893026.1">
    <property type="nucleotide sequence ID" value="NZ_JAGGMR010000001.1"/>
</dbReference>
<feature type="domain" description="Carboxylesterase type B" evidence="5">
    <location>
        <begin position="7"/>
        <end position="491"/>
    </location>
</feature>
<accession>A0ABS4QI91</accession>
<evidence type="ECO:0000259" key="5">
    <source>
        <dbReference type="Pfam" id="PF00135"/>
    </source>
</evidence>
<dbReference type="EC" id="3.1.1.-" evidence="3"/>
<dbReference type="Gene3D" id="3.40.50.1820">
    <property type="entry name" value="alpha/beta hydrolase"/>
    <property type="match status" value="1"/>
</dbReference>
<dbReference type="InterPro" id="IPR002018">
    <property type="entry name" value="CarbesteraseB"/>
</dbReference>
<evidence type="ECO:0000256" key="3">
    <source>
        <dbReference type="RuleBase" id="RU361235"/>
    </source>
</evidence>
<dbReference type="InterPro" id="IPR019826">
    <property type="entry name" value="Carboxylesterase_B_AS"/>
</dbReference>
<comment type="similarity">
    <text evidence="1 3">Belongs to the type-B carboxylesterase/lipase family.</text>
</comment>
<organism evidence="6 7">
    <name type="scientific">Nocardia goodfellowii</name>
    <dbReference type="NCBI Taxonomy" id="882446"/>
    <lineage>
        <taxon>Bacteria</taxon>
        <taxon>Bacillati</taxon>
        <taxon>Actinomycetota</taxon>
        <taxon>Actinomycetes</taxon>
        <taxon>Mycobacteriales</taxon>
        <taxon>Nocardiaceae</taxon>
        <taxon>Nocardia</taxon>
    </lineage>
</organism>
<dbReference type="SUPFAM" id="SSF53474">
    <property type="entry name" value="alpha/beta-Hydrolases"/>
    <property type="match status" value="1"/>
</dbReference>
<evidence type="ECO:0000256" key="1">
    <source>
        <dbReference type="ARBA" id="ARBA00005964"/>
    </source>
</evidence>
<sequence length="493" mass="52455">MGEQNGDSVVATESGRVRGGGDDRVRHFRGIPYAAAPINEKRWAAPQPVQSWTGVREATNPGPVCVQPEASDMPSGVPQSEDCLTLDVTVPTGPGENRPVMVWLPGGGFITGAGSIYDPTRLARTGDIVVVTVNYRLGVYGFFAHPELGDSNFGLQDQMAALRWVRANIAHFGGDPAQVTLAGASAGAMSACTLMTAPEARNLFQRAIVQSGSCRTSHPAGALGEGVGAISTWQPLATIQGAAQALAGHLSCADLACLRALPAETLLPYTAMFPLVAYETPLVPREPSNAFAAGQASNIALLRGNTFDEHAEFTVSAYPEPITADRYSAILKTAFGNAADHVESSYPVDEFSSPTAAASRVFSDRDWICGSWRSGRDHAERAPTYVYTFTDSTAPTPGGNPVPALVQPATVHGSEVYFLFDFHDGPQLTSAQRSLAEQLAGYWSRFIRTGDPNGDSAPTWPRLDASDLALSLNPDTIEPVNMRTTHHCDLWDA</sequence>
<evidence type="ECO:0000256" key="2">
    <source>
        <dbReference type="ARBA" id="ARBA00022801"/>
    </source>
</evidence>
<dbReference type="InterPro" id="IPR029058">
    <property type="entry name" value="AB_hydrolase_fold"/>
</dbReference>
<evidence type="ECO:0000313" key="6">
    <source>
        <dbReference type="EMBL" id="MBP2191422.1"/>
    </source>
</evidence>
<gene>
    <name evidence="6" type="ORF">BJ987_004323</name>
</gene>
<keyword evidence="7" id="KW-1185">Reference proteome</keyword>
<evidence type="ECO:0000256" key="4">
    <source>
        <dbReference type="SAM" id="MobiDB-lite"/>
    </source>
</evidence>
<proteinExistence type="inferred from homology"/>
<dbReference type="PANTHER" id="PTHR11559">
    <property type="entry name" value="CARBOXYLESTERASE"/>
    <property type="match status" value="1"/>
</dbReference>